<feature type="region of interest" description="Disordered" evidence="1">
    <location>
        <begin position="113"/>
        <end position="133"/>
    </location>
</feature>
<organism evidence="2 3">
    <name type="scientific">Synaphobranchus kaupii</name>
    <name type="common">Kaup's arrowtooth eel</name>
    <dbReference type="NCBI Taxonomy" id="118154"/>
    <lineage>
        <taxon>Eukaryota</taxon>
        <taxon>Metazoa</taxon>
        <taxon>Chordata</taxon>
        <taxon>Craniata</taxon>
        <taxon>Vertebrata</taxon>
        <taxon>Euteleostomi</taxon>
        <taxon>Actinopterygii</taxon>
        <taxon>Neopterygii</taxon>
        <taxon>Teleostei</taxon>
        <taxon>Anguilliformes</taxon>
        <taxon>Synaphobranchidae</taxon>
        <taxon>Synaphobranchus</taxon>
    </lineage>
</organism>
<dbReference type="AlphaFoldDB" id="A0A9Q1EQ41"/>
<proteinExistence type="predicted"/>
<keyword evidence="3" id="KW-1185">Reference proteome</keyword>
<name>A0A9Q1EQ41_SYNKA</name>
<dbReference type="Proteomes" id="UP001152622">
    <property type="component" value="Chromosome 14"/>
</dbReference>
<sequence length="133" mass="14442">MPGSEAGVCPEGDCPGGGRLSQLYREAQLPQGSDSKWVTGKRKAKAAAYRVLTGRLEREDSLSPEWCLCGMGGRVLRHHLQHDLEHKAEGWNTPVRTAADVTHWESCELGDCQPDLPRPANPAEASTISKPIA</sequence>
<accession>A0A9Q1EQ41</accession>
<reference evidence="2" key="1">
    <citation type="journal article" date="2023" name="Science">
        <title>Genome structures resolve the early diversification of teleost fishes.</title>
        <authorList>
            <person name="Parey E."/>
            <person name="Louis A."/>
            <person name="Montfort J."/>
            <person name="Bouchez O."/>
            <person name="Roques C."/>
            <person name="Iampietro C."/>
            <person name="Lluch J."/>
            <person name="Castinel A."/>
            <person name="Donnadieu C."/>
            <person name="Desvignes T."/>
            <person name="Floi Bucao C."/>
            <person name="Jouanno E."/>
            <person name="Wen M."/>
            <person name="Mejri S."/>
            <person name="Dirks R."/>
            <person name="Jansen H."/>
            <person name="Henkel C."/>
            <person name="Chen W.J."/>
            <person name="Zahm M."/>
            <person name="Cabau C."/>
            <person name="Klopp C."/>
            <person name="Thompson A.W."/>
            <person name="Robinson-Rechavi M."/>
            <person name="Braasch I."/>
            <person name="Lecointre G."/>
            <person name="Bobe J."/>
            <person name="Postlethwait J.H."/>
            <person name="Berthelot C."/>
            <person name="Roest Crollius H."/>
            <person name="Guiguen Y."/>
        </authorList>
    </citation>
    <scope>NUCLEOTIDE SEQUENCE</scope>
    <source>
        <strain evidence="2">WJC10195</strain>
    </source>
</reference>
<protein>
    <submittedName>
        <fullName evidence="2">Uncharacterized protein</fullName>
    </submittedName>
</protein>
<dbReference type="EMBL" id="JAINUF010000014">
    <property type="protein sequence ID" value="KAJ8342941.1"/>
    <property type="molecule type" value="Genomic_DNA"/>
</dbReference>
<comment type="caution">
    <text evidence="2">The sequence shown here is derived from an EMBL/GenBank/DDBJ whole genome shotgun (WGS) entry which is preliminary data.</text>
</comment>
<feature type="compositionally biased region" description="Polar residues" evidence="1">
    <location>
        <begin position="124"/>
        <end position="133"/>
    </location>
</feature>
<evidence type="ECO:0000256" key="1">
    <source>
        <dbReference type="SAM" id="MobiDB-lite"/>
    </source>
</evidence>
<evidence type="ECO:0000313" key="3">
    <source>
        <dbReference type="Proteomes" id="UP001152622"/>
    </source>
</evidence>
<evidence type="ECO:0000313" key="2">
    <source>
        <dbReference type="EMBL" id="KAJ8342941.1"/>
    </source>
</evidence>
<gene>
    <name evidence="2" type="ORF">SKAU_G00328690</name>
</gene>